<dbReference type="AlphaFoldDB" id="A0A087EFJ6"/>
<gene>
    <name evidence="3" type="ORF">BITS_1232</name>
</gene>
<name>A0A087EFJ6_9BIFI</name>
<protein>
    <submittedName>
        <fullName evidence="3">Cell surface elastin binding protein</fullName>
    </submittedName>
</protein>
<feature type="region of interest" description="Disordered" evidence="1">
    <location>
        <begin position="115"/>
        <end position="191"/>
    </location>
</feature>
<dbReference type="eggNOG" id="ENOG5032A37">
    <property type="taxonomic scope" value="Bacteria"/>
</dbReference>
<reference evidence="3 4" key="1">
    <citation type="submission" date="2014-03" db="EMBL/GenBank/DDBJ databases">
        <title>Genomics of Bifidobacteria.</title>
        <authorList>
            <person name="Ventura M."/>
            <person name="Milani C."/>
            <person name="Lugli G.A."/>
        </authorList>
    </citation>
    <scope>NUCLEOTIDE SEQUENCE [LARGE SCALE GENOMIC DNA]</scope>
    <source>
        <strain evidence="3 4">JCM 13495</strain>
    </source>
</reference>
<comment type="caution">
    <text evidence="3">The sequence shown here is derived from an EMBL/GenBank/DDBJ whole genome shotgun (WGS) entry which is preliminary data.</text>
</comment>
<feature type="compositionally biased region" description="Basic and acidic residues" evidence="1">
    <location>
        <begin position="149"/>
        <end position="159"/>
    </location>
</feature>
<dbReference type="Proteomes" id="UP000029080">
    <property type="component" value="Unassembled WGS sequence"/>
</dbReference>
<feature type="compositionally biased region" description="Low complexity" evidence="1">
    <location>
        <begin position="117"/>
        <end position="133"/>
    </location>
</feature>
<dbReference type="STRING" id="356829.BITS_1232"/>
<organism evidence="3 4">
    <name type="scientific">Bifidobacterium tsurumiense</name>
    <dbReference type="NCBI Taxonomy" id="356829"/>
    <lineage>
        <taxon>Bacteria</taxon>
        <taxon>Bacillati</taxon>
        <taxon>Actinomycetota</taxon>
        <taxon>Actinomycetes</taxon>
        <taxon>Bifidobacteriales</taxon>
        <taxon>Bifidobacteriaceae</taxon>
        <taxon>Bifidobacterium</taxon>
    </lineage>
</organism>
<sequence>MKSTNQTSSRQSRASLPVRITLFVAAALVLIVGVLAGINLYAVNTYNQATGQLNSIIEASSHSDADLETLRTQQQQVLSQLSEASSLSAFLLPGVKDAINTNTAVSQTLHTRITEELTTQEQGSSTLQQGTSSDATGNDSSGSAGGLTEEQKKQVEDLLKANQQSTDSSTTSQEENQQSDSDDSSTTVKPW</sequence>
<evidence type="ECO:0000313" key="4">
    <source>
        <dbReference type="Proteomes" id="UP000029080"/>
    </source>
</evidence>
<keyword evidence="2" id="KW-0812">Transmembrane</keyword>
<feature type="compositionally biased region" description="Low complexity" evidence="1">
    <location>
        <begin position="162"/>
        <end position="191"/>
    </location>
</feature>
<feature type="transmembrane region" description="Helical" evidence="2">
    <location>
        <begin position="20"/>
        <end position="42"/>
    </location>
</feature>
<keyword evidence="2" id="KW-0472">Membrane</keyword>
<dbReference type="EMBL" id="JGZU01000007">
    <property type="protein sequence ID" value="KFJ06547.1"/>
    <property type="molecule type" value="Genomic_DNA"/>
</dbReference>
<evidence type="ECO:0000256" key="2">
    <source>
        <dbReference type="SAM" id="Phobius"/>
    </source>
</evidence>
<accession>A0A087EFJ6</accession>
<keyword evidence="4" id="KW-1185">Reference proteome</keyword>
<evidence type="ECO:0000313" key="3">
    <source>
        <dbReference type="EMBL" id="KFJ06547.1"/>
    </source>
</evidence>
<evidence type="ECO:0000256" key="1">
    <source>
        <dbReference type="SAM" id="MobiDB-lite"/>
    </source>
</evidence>
<proteinExistence type="predicted"/>
<dbReference type="Pfam" id="PF20070">
    <property type="entry name" value="DUF6466"/>
    <property type="match status" value="1"/>
</dbReference>
<dbReference type="InterPro" id="IPR046314">
    <property type="entry name" value="DUF6466"/>
</dbReference>
<dbReference type="RefSeq" id="WP_026642132.1">
    <property type="nucleotide sequence ID" value="NZ_JAXEUP010000002.1"/>
</dbReference>
<keyword evidence="2" id="KW-1133">Transmembrane helix</keyword>